<dbReference type="NCBIfam" id="NF006549">
    <property type="entry name" value="PRK09045.1"/>
    <property type="match status" value="1"/>
</dbReference>
<accession>A0A8J2XWR6</accession>
<evidence type="ECO:0000259" key="6">
    <source>
        <dbReference type="Pfam" id="PF01979"/>
    </source>
</evidence>
<comment type="cofactor">
    <cofactor evidence="5">
        <name>Zn(2+)</name>
        <dbReference type="ChEBI" id="CHEBI:29105"/>
    </cofactor>
    <text evidence="5">Binds 1 zinc ion per subunit.</text>
</comment>
<dbReference type="GO" id="GO:0090614">
    <property type="term" value="F:5'-methylthioadenosine deaminase activity"/>
    <property type="evidence" value="ECO:0007669"/>
    <property type="project" value="UniProtKB-UniRule"/>
</dbReference>
<dbReference type="PANTHER" id="PTHR43794">
    <property type="entry name" value="AMINOHYDROLASE SSNA-RELATED"/>
    <property type="match status" value="1"/>
</dbReference>
<dbReference type="InterPro" id="IPR050287">
    <property type="entry name" value="MTA/SAH_deaminase"/>
</dbReference>
<organism evidence="7 8">
    <name type="scientific">Oxalicibacterium flavum</name>
    <dbReference type="NCBI Taxonomy" id="179467"/>
    <lineage>
        <taxon>Bacteria</taxon>
        <taxon>Pseudomonadati</taxon>
        <taxon>Pseudomonadota</taxon>
        <taxon>Betaproteobacteria</taxon>
        <taxon>Burkholderiales</taxon>
        <taxon>Oxalobacteraceae</taxon>
        <taxon>Oxalicibacterium</taxon>
    </lineage>
</organism>
<protein>
    <recommendedName>
        <fullName evidence="5">5-methylthioadenosine/S-adenosylhomocysteine deaminase</fullName>
        <shortName evidence="5">MTA/SAH deaminase</shortName>
        <ecNumber evidence="5">3.5.4.28</ecNumber>
        <ecNumber evidence="5">3.5.4.31</ecNumber>
    </recommendedName>
</protein>
<feature type="binding site" evidence="5">
    <location>
        <position position="306"/>
    </location>
    <ligand>
        <name>Zn(2+)</name>
        <dbReference type="ChEBI" id="CHEBI:29105"/>
    </ligand>
</feature>
<evidence type="ECO:0000256" key="2">
    <source>
        <dbReference type="ARBA" id="ARBA00022723"/>
    </source>
</evidence>
<dbReference type="Proteomes" id="UP000620266">
    <property type="component" value="Unassembled WGS sequence"/>
</dbReference>
<feature type="binding site" evidence="5">
    <location>
        <position position="98"/>
    </location>
    <ligand>
        <name>substrate</name>
    </ligand>
</feature>
<dbReference type="CDD" id="cd01298">
    <property type="entry name" value="ATZ_TRZ_like"/>
    <property type="match status" value="1"/>
</dbReference>
<evidence type="ECO:0000256" key="3">
    <source>
        <dbReference type="ARBA" id="ARBA00022801"/>
    </source>
</evidence>
<comment type="caution">
    <text evidence="7">The sequence shown here is derived from an EMBL/GenBank/DDBJ whole genome shotgun (WGS) entry which is preliminary data.</text>
</comment>
<gene>
    <name evidence="5" type="primary">mtaD</name>
    <name evidence="7" type="ORF">GCM10007205_05430</name>
</gene>
<comment type="similarity">
    <text evidence="1">Belongs to the metallo-dependent hydrolases superfamily. ATZ/TRZ family.</text>
</comment>
<dbReference type="InterPro" id="IPR023512">
    <property type="entry name" value="Deaminase_MtaD/DadD"/>
</dbReference>
<feature type="binding site" evidence="5">
    <location>
        <position position="306"/>
    </location>
    <ligand>
        <name>substrate</name>
    </ligand>
</feature>
<feature type="binding site" evidence="5">
    <location>
        <position position="218"/>
    </location>
    <ligand>
        <name>Zn(2+)</name>
        <dbReference type="ChEBI" id="CHEBI:29105"/>
    </ligand>
</feature>
<keyword evidence="3 5" id="KW-0378">Hydrolase</keyword>
<dbReference type="FunFam" id="3.20.20.140:FF:000014">
    <property type="entry name" value="5-methylthioadenosine/S-adenosylhomocysteine deaminase"/>
    <property type="match status" value="1"/>
</dbReference>
<dbReference type="EC" id="3.5.4.31" evidence="5"/>
<keyword evidence="2 5" id="KW-0479">Metal-binding</keyword>
<feature type="binding site" evidence="5">
    <location>
        <position position="221"/>
    </location>
    <ligand>
        <name>substrate</name>
    </ligand>
</feature>
<evidence type="ECO:0000313" key="7">
    <source>
        <dbReference type="EMBL" id="GGB99050.1"/>
    </source>
</evidence>
<evidence type="ECO:0000256" key="1">
    <source>
        <dbReference type="ARBA" id="ARBA00006745"/>
    </source>
</evidence>
<dbReference type="SUPFAM" id="SSF51338">
    <property type="entry name" value="Composite domain of metallo-dependent hydrolases"/>
    <property type="match status" value="1"/>
</dbReference>
<feature type="binding site" evidence="5">
    <location>
        <position position="191"/>
    </location>
    <ligand>
        <name>substrate</name>
    </ligand>
</feature>
<dbReference type="EC" id="3.5.4.28" evidence="5"/>
<dbReference type="InterPro" id="IPR032466">
    <property type="entry name" value="Metal_Hydrolase"/>
</dbReference>
<sequence>MTTVDLIVHARWIIPIVPACQVLEHASLVVDGGGIVAVLPQHEARQRYQARRTLQLDDHVLLPGLINAHGHAAMTLLRGFADDHPLETWLNEHIWPAEKQWVAADFVRDGTELAMAEMIRSGTTCFSDMYFFPEQIVQAAAGAGMRCQAAFPVMDFPTAWGDGPQTYLDKGLALAEQYRGDARIRVAFGPHAPYTVSPRWLERIVALAHERTMPIQIHLHETASEVRASLQEHGKRPMQRMMELGVLGPATQCVHMTQLDDGDIALLQQSGANVVHCPESNLKLASGFCPVGQLLQAGVNVALGTDGAASNNDLDLFGEMKAAALLAKAVAGDAAVLDAHAALRMATLNGARALGIDALVGSLEAGKRADFIAVSLADLAQQPVYRPASQLVYTAVGHCVTHVWVDGQCLLDQRSLQTIDEEAVRQRTRQWRQRVVAADR</sequence>
<dbReference type="GO" id="GO:0050270">
    <property type="term" value="F:S-adenosylhomocysteine deaminase activity"/>
    <property type="evidence" value="ECO:0007669"/>
    <property type="project" value="UniProtKB-UniRule"/>
</dbReference>
<dbReference type="Gene3D" id="2.30.40.10">
    <property type="entry name" value="Urease, subunit C, domain 1"/>
    <property type="match status" value="1"/>
</dbReference>
<evidence type="ECO:0000256" key="4">
    <source>
        <dbReference type="ARBA" id="ARBA00022833"/>
    </source>
</evidence>
<feature type="binding site" evidence="5">
    <location>
        <position position="69"/>
    </location>
    <ligand>
        <name>Zn(2+)</name>
        <dbReference type="ChEBI" id="CHEBI:29105"/>
    </ligand>
</feature>
<dbReference type="SUPFAM" id="SSF51556">
    <property type="entry name" value="Metallo-dependent hydrolases"/>
    <property type="match status" value="1"/>
</dbReference>
<comment type="function">
    <text evidence="5">Catalyzes the deamination of 5-methylthioadenosine and S-adenosyl-L-homocysteine into 5-methylthioinosine and S-inosyl-L-homocysteine, respectively. Is also able to deaminate adenosine.</text>
</comment>
<dbReference type="AlphaFoldDB" id="A0A8J2XWR6"/>
<reference evidence="7" key="2">
    <citation type="submission" date="2020-09" db="EMBL/GenBank/DDBJ databases">
        <authorList>
            <person name="Sun Q."/>
            <person name="Sedlacek I."/>
        </authorList>
    </citation>
    <scope>NUCLEOTIDE SEQUENCE</scope>
    <source>
        <strain evidence="7">CCM 7086</strain>
    </source>
</reference>
<feature type="domain" description="Amidohydrolase-related" evidence="6">
    <location>
        <begin position="60"/>
        <end position="408"/>
    </location>
</feature>
<dbReference type="PANTHER" id="PTHR43794:SF11">
    <property type="entry name" value="AMIDOHYDROLASE-RELATED DOMAIN-CONTAINING PROTEIN"/>
    <property type="match status" value="1"/>
</dbReference>
<comment type="similarity">
    <text evidence="5">Belongs to the metallo-dependent hydrolases superfamily. MTA/SAH deaminase family.</text>
</comment>
<dbReference type="InterPro" id="IPR011059">
    <property type="entry name" value="Metal-dep_hydrolase_composite"/>
</dbReference>
<dbReference type="InterPro" id="IPR006680">
    <property type="entry name" value="Amidohydro-rel"/>
</dbReference>
<dbReference type="HAMAP" id="MF_01281">
    <property type="entry name" value="MTA_SAH_deamin"/>
    <property type="match status" value="1"/>
</dbReference>
<comment type="catalytic activity">
    <reaction evidence="5">
        <text>S-methyl-5'-thioadenosine + H2O + H(+) = S-methyl-5'-thioinosine + NH4(+)</text>
        <dbReference type="Rhea" id="RHEA:25025"/>
        <dbReference type="ChEBI" id="CHEBI:15377"/>
        <dbReference type="ChEBI" id="CHEBI:15378"/>
        <dbReference type="ChEBI" id="CHEBI:17509"/>
        <dbReference type="ChEBI" id="CHEBI:28938"/>
        <dbReference type="ChEBI" id="CHEBI:48595"/>
        <dbReference type="EC" id="3.5.4.31"/>
    </reaction>
</comment>
<dbReference type="Gene3D" id="3.20.20.140">
    <property type="entry name" value="Metal-dependent hydrolases"/>
    <property type="match status" value="1"/>
</dbReference>
<proteinExistence type="inferred from homology"/>
<keyword evidence="8" id="KW-1185">Reference proteome</keyword>
<reference evidence="7" key="1">
    <citation type="journal article" date="2014" name="Int. J. Syst. Evol. Microbiol.">
        <title>Complete genome sequence of Corynebacterium casei LMG S-19264T (=DSM 44701T), isolated from a smear-ripened cheese.</title>
        <authorList>
            <consortium name="US DOE Joint Genome Institute (JGI-PGF)"/>
            <person name="Walter F."/>
            <person name="Albersmeier A."/>
            <person name="Kalinowski J."/>
            <person name="Ruckert C."/>
        </authorList>
    </citation>
    <scope>NUCLEOTIDE SEQUENCE</scope>
    <source>
        <strain evidence="7">CCM 7086</strain>
    </source>
</reference>
<name>A0A8J2XWR6_9BURK</name>
<comment type="catalytic activity">
    <reaction evidence="5">
        <text>S-adenosyl-L-homocysteine + H2O + H(+) = S-inosyl-L-homocysteine + NH4(+)</text>
        <dbReference type="Rhea" id="RHEA:20716"/>
        <dbReference type="ChEBI" id="CHEBI:15377"/>
        <dbReference type="ChEBI" id="CHEBI:15378"/>
        <dbReference type="ChEBI" id="CHEBI:28938"/>
        <dbReference type="ChEBI" id="CHEBI:57856"/>
        <dbReference type="ChEBI" id="CHEBI:57985"/>
        <dbReference type="EC" id="3.5.4.28"/>
    </reaction>
</comment>
<comment type="caution">
    <text evidence="5">Lacks conserved residue(s) required for the propagation of feature annotation.</text>
</comment>
<dbReference type="EMBL" id="BMCG01000001">
    <property type="protein sequence ID" value="GGB99050.1"/>
    <property type="molecule type" value="Genomic_DNA"/>
</dbReference>
<dbReference type="Pfam" id="PF01979">
    <property type="entry name" value="Amidohydro_1"/>
    <property type="match status" value="1"/>
</dbReference>
<keyword evidence="4 5" id="KW-0862">Zinc</keyword>
<dbReference type="GO" id="GO:0046872">
    <property type="term" value="F:metal ion binding"/>
    <property type="evidence" value="ECO:0007669"/>
    <property type="project" value="UniProtKB-KW"/>
</dbReference>
<evidence type="ECO:0000313" key="8">
    <source>
        <dbReference type="Proteomes" id="UP000620266"/>
    </source>
</evidence>
<evidence type="ECO:0000256" key="5">
    <source>
        <dbReference type="HAMAP-Rule" id="MF_01281"/>
    </source>
</evidence>
<dbReference type="RefSeq" id="WP_188394616.1">
    <property type="nucleotide sequence ID" value="NZ_BMCG01000001.1"/>
</dbReference>
<feature type="binding site" evidence="5">
    <location>
        <position position="71"/>
    </location>
    <ligand>
        <name>Zn(2+)</name>
        <dbReference type="ChEBI" id="CHEBI:29105"/>
    </ligand>
</feature>